<evidence type="ECO:0000256" key="4">
    <source>
        <dbReference type="ARBA" id="ARBA00022723"/>
    </source>
</evidence>
<evidence type="ECO:0000256" key="3">
    <source>
        <dbReference type="ARBA" id="ARBA00022694"/>
    </source>
</evidence>
<evidence type="ECO:0000313" key="10">
    <source>
        <dbReference type="EMBL" id="KJY52413.1"/>
    </source>
</evidence>
<keyword evidence="3 8" id="KW-0819">tRNA processing</keyword>
<evidence type="ECO:0000256" key="6">
    <source>
        <dbReference type="ARBA" id="ARBA00022833"/>
    </source>
</evidence>
<keyword evidence="11" id="KW-1185">Reference proteome</keyword>
<evidence type="ECO:0000256" key="5">
    <source>
        <dbReference type="ARBA" id="ARBA00022801"/>
    </source>
</evidence>
<dbReference type="GO" id="GO:0002100">
    <property type="term" value="P:tRNA wobble adenosine to inosine editing"/>
    <property type="evidence" value="ECO:0007669"/>
    <property type="project" value="UniProtKB-UniRule"/>
</dbReference>
<protein>
    <recommendedName>
        <fullName evidence="8">tRNA-specific adenosine deaminase</fullName>
        <ecNumber evidence="8">3.5.4.33</ecNumber>
    </recommendedName>
</protein>
<dbReference type="GO" id="GO:0052717">
    <property type="term" value="F:tRNA-specific adenosine-34 deaminase activity"/>
    <property type="evidence" value="ECO:0007669"/>
    <property type="project" value="UniProtKB-UniRule"/>
</dbReference>
<dbReference type="Pfam" id="PF00383">
    <property type="entry name" value="dCMP_cyt_deam_1"/>
    <property type="match status" value="1"/>
</dbReference>
<proteinExistence type="inferred from homology"/>
<dbReference type="AlphaFoldDB" id="A0A0F4L2E7"/>
<evidence type="ECO:0000256" key="7">
    <source>
        <dbReference type="ARBA" id="ARBA00048045"/>
    </source>
</evidence>
<dbReference type="GO" id="GO:0008270">
    <property type="term" value="F:zinc ion binding"/>
    <property type="evidence" value="ECO:0007669"/>
    <property type="project" value="UniProtKB-UniRule"/>
</dbReference>
<comment type="caution">
    <text evidence="10">The sequence shown here is derived from an EMBL/GenBank/DDBJ whole genome shotgun (WGS) entry which is preliminary data.</text>
</comment>
<dbReference type="InterPro" id="IPR028883">
    <property type="entry name" value="tRNA_aden_deaminase"/>
</dbReference>
<dbReference type="Proteomes" id="UP000033567">
    <property type="component" value="Unassembled WGS sequence"/>
</dbReference>
<gene>
    <name evidence="8" type="primary">tadA</name>
    <name evidence="10" type="ORF">JF70_00890</name>
</gene>
<evidence type="ECO:0000259" key="9">
    <source>
        <dbReference type="PROSITE" id="PS51747"/>
    </source>
</evidence>
<sequence length="142" mass="15035">MEEALRLAGIAGDRGDVPVGALVLDASDRVIGRGFNQRQALGRPLAHAEMEAIRKSDAGWDLAGCTMVVTLEPCPMCAGALMACHFSRVVFGAWDPKMGACGSVWDLPRDPHTGTKVEVLGGVCEQACAGILAGFFARHRQD</sequence>
<dbReference type="PROSITE" id="PS51747">
    <property type="entry name" value="CYT_DCMP_DEAMINASES_2"/>
    <property type="match status" value="1"/>
</dbReference>
<evidence type="ECO:0000256" key="1">
    <source>
        <dbReference type="ARBA" id="ARBA00010669"/>
    </source>
</evidence>
<comment type="catalytic activity">
    <reaction evidence="7 8">
        <text>adenosine(34) in tRNA + H2O + H(+) = inosine(34) in tRNA + NH4(+)</text>
        <dbReference type="Rhea" id="RHEA:43168"/>
        <dbReference type="Rhea" id="RHEA-COMP:10373"/>
        <dbReference type="Rhea" id="RHEA-COMP:10374"/>
        <dbReference type="ChEBI" id="CHEBI:15377"/>
        <dbReference type="ChEBI" id="CHEBI:15378"/>
        <dbReference type="ChEBI" id="CHEBI:28938"/>
        <dbReference type="ChEBI" id="CHEBI:74411"/>
        <dbReference type="ChEBI" id="CHEBI:82852"/>
        <dbReference type="EC" id="3.5.4.33"/>
    </reaction>
</comment>
<comment type="cofactor">
    <cofactor evidence="8">
        <name>Zn(2+)</name>
        <dbReference type="ChEBI" id="CHEBI:29105"/>
    </cofactor>
    <text evidence="8">Binds 1 zinc ion per subunit.</text>
</comment>
<dbReference type="HAMAP" id="MF_00972">
    <property type="entry name" value="tRNA_aden_deaminase"/>
    <property type="match status" value="1"/>
</dbReference>
<dbReference type="InterPro" id="IPR002125">
    <property type="entry name" value="CMP_dCMP_dom"/>
</dbReference>
<dbReference type="EMBL" id="JWMF01000002">
    <property type="protein sequence ID" value="KJY52413.1"/>
    <property type="molecule type" value="Genomic_DNA"/>
</dbReference>
<evidence type="ECO:0000256" key="8">
    <source>
        <dbReference type="HAMAP-Rule" id="MF_00972"/>
    </source>
</evidence>
<organism evidence="10 11">
    <name type="scientific">Bifidobacterium mellis</name>
    <dbReference type="NCBI Taxonomy" id="1293823"/>
    <lineage>
        <taxon>Bacteria</taxon>
        <taxon>Bacillati</taxon>
        <taxon>Actinomycetota</taxon>
        <taxon>Actinomycetes</taxon>
        <taxon>Bifidobacteriales</taxon>
        <taxon>Bifidobacteriaceae</taxon>
        <taxon>Bifidobacterium</taxon>
    </lineage>
</organism>
<dbReference type="SUPFAM" id="SSF53927">
    <property type="entry name" value="Cytidine deaminase-like"/>
    <property type="match status" value="1"/>
</dbReference>
<feature type="binding site" evidence="8">
    <location>
        <position position="77"/>
    </location>
    <ligand>
        <name>Zn(2+)</name>
        <dbReference type="ChEBI" id="CHEBI:29105"/>
        <note>catalytic</note>
    </ligand>
</feature>
<comment type="subunit">
    <text evidence="2 8">Homodimer.</text>
</comment>
<dbReference type="PANTHER" id="PTHR11079">
    <property type="entry name" value="CYTOSINE DEAMINASE FAMILY MEMBER"/>
    <property type="match status" value="1"/>
</dbReference>
<evidence type="ECO:0000256" key="2">
    <source>
        <dbReference type="ARBA" id="ARBA00011738"/>
    </source>
</evidence>
<evidence type="ECO:0000313" key="11">
    <source>
        <dbReference type="Proteomes" id="UP000033567"/>
    </source>
</evidence>
<dbReference type="CDD" id="cd01285">
    <property type="entry name" value="nucleoside_deaminase"/>
    <property type="match status" value="1"/>
</dbReference>
<dbReference type="PROSITE" id="PS00903">
    <property type="entry name" value="CYT_DCMP_DEAMINASES_1"/>
    <property type="match status" value="1"/>
</dbReference>
<feature type="domain" description="CMP/dCMP-type deaminase" evidence="9">
    <location>
        <begin position="1"/>
        <end position="104"/>
    </location>
</feature>
<feature type="binding site" evidence="8">
    <location>
        <position position="47"/>
    </location>
    <ligand>
        <name>Zn(2+)</name>
        <dbReference type="ChEBI" id="CHEBI:29105"/>
        <note>catalytic</note>
    </ligand>
</feature>
<comment type="function">
    <text evidence="8">Catalyzes the deamination of adenosine to inosine at the wobble position 34 of tRNA(Arg2).</text>
</comment>
<accession>A0A0F4L2E7</accession>
<dbReference type="EC" id="3.5.4.33" evidence="8"/>
<keyword evidence="5 8" id="KW-0378">Hydrolase</keyword>
<name>A0A0F4L2E7_9BIFI</name>
<feature type="binding site" evidence="8">
    <location>
        <position position="74"/>
    </location>
    <ligand>
        <name>Zn(2+)</name>
        <dbReference type="ChEBI" id="CHEBI:29105"/>
        <note>catalytic</note>
    </ligand>
</feature>
<dbReference type="InterPro" id="IPR016192">
    <property type="entry name" value="APOBEC/CMP_deaminase_Zn-bd"/>
</dbReference>
<dbReference type="RefSeq" id="WP_045934863.1">
    <property type="nucleotide sequence ID" value="NZ_KQ033884.1"/>
</dbReference>
<keyword evidence="4 8" id="KW-0479">Metal-binding</keyword>
<dbReference type="PATRIC" id="fig|1684.5.peg.93"/>
<dbReference type="Gene3D" id="3.40.140.10">
    <property type="entry name" value="Cytidine Deaminase, domain 2"/>
    <property type="match status" value="1"/>
</dbReference>
<feature type="active site" description="Proton donor" evidence="8">
    <location>
        <position position="49"/>
    </location>
</feature>
<reference evidence="10 11" key="1">
    <citation type="submission" date="2014-12" db="EMBL/GenBank/DDBJ databases">
        <title>Comparative genomics of the lactic acid bacteria isolated from the honey bee gut.</title>
        <authorList>
            <person name="Ellegaard K.M."/>
            <person name="Tamarit D."/>
            <person name="Javelind E."/>
            <person name="Olofsson T."/>
            <person name="Andersson S.G."/>
            <person name="Vasquez A."/>
        </authorList>
    </citation>
    <scope>NUCLEOTIDE SEQUENCE [LARGE SCALE GENOMIC DNA]</scope>
    <source>
        <strain evidence="10 11">Bin7</strain>
    </source>
</reference>
<dbReference type="PANTHER" id="PTHR11079:SF202">
    <property type="entry name" value="TRNA-SPECIFIC ADENOSINE DEAMINASE"/>
    <property type="match status" value="1"/>
</dbReference>
<dbReference type="InterPro" id="IPR016193">
    <property type="entry name" value="Cytidine_deaminase-like"/>
</dbReference>
<keyword evidence="6 8" id="KW-0862">Zinc</keyword>
<comment type="similarity">
    <text evidence="1">Belongs to the cytidine and deoxycytidylate deaminase family. ADAT2 subfamily.</text>
</comment>